<feature type="compositionally biased region" description="Pro residues" evidence="1">
    <location>
        <begin position="36"/>
        <end position="50"/>
    </location>
</feature>
<dbReference type="InterPro" id="IPR000253">
    <property type="entry name" value="FHA_dom"/>
</dbReference>
<sequence length="299" mass="32992">MSILDTVKKLFGFTPAEPPAAAERPAEVAKRTEPVPVIPKPAPSGPPPAAPRRDQLIRFVINKLRAYQNEPETAPVGLRLVIFCPTPEEEELYRVVLWTNQPGKFQRELNRLLADNYIVLPKNWRFDYALFADEWPATTYRESNLGLLVEDQSKPDATPLLARIVTLVGQTEQAEYLLDSSRKGTFCIGRGHTAQTNSGRVRTNDIVILNDDDAGFDPDKGAGNGAVSRAHATIRYDSGQKQYALLVDPGGLPASGNKTKIMHPDNTIERADIAGMGYPLQHGDQIELGGEVVLLFELR</sequence>
<reference evidence="3 4" key="1">
    <citation type="submission" date="2018-07" db="EMBL/GenBank/DDBJ databases">
        <title>Genome analysis of Larkinella rosea.</title>
        <authorList>
            <person name="Zhou Z."/>
            <person name="Wang G."/>
        </authorList>
    </citation>
    <scope>NUCLEOTIDE SEQUENCE [LARGE SCALE GENOMIC DNA]</scope>
    <source>
        <strain evidence="4">zzj9</strain>
    </source>
</reference>
<feature type="region of interest" description="Disordered" evidence="1">
    <location>
        <begin position="16"/>
        <end position="51"/>
    </location>
</feature>
<comment type="caution">
    <text evidence="3">The sequence shown here is derived from an EMBL/GenBank/DDBJ whole genome shotgun (WGS) entry which is preliminary data.</text>
</comment>
<dbReference type="Proteomes" id="UP000253383">
    <property type="component" value="Unassembled WGS sequence"/>
</dbReference>
<name>A0A368JEQ6_9BACT</name>
<organism evidence="3 4">
    <name type="scientific">Larkinella punicea</name>
    <dbReference type="NCBI Taxonomy" id="2315727"/>
    <lineage>
        <taxon>Bacteria</taxon>
        <taxon>Pseudomonadati</taxon>
        <taxon>Bacteroidota</taxon>
        <taxon>Cytophagia</taxon>
        <taxon>Cytophagales</taxon>
        <taxon>Spirosomataceae</taxon>
        <taxon>Larkinella</taxon>
    </lineage>
</organism>
<evidence type="ECO:0000313" key="3">
    <source>
        <dbReference type="EMBL" id="RCR65745.1"/>
    </source>
</evidence>
<dbReference type="OrthoDB" id="944636at2"/>
<feature type="domain" description="FHA" evidence="2">
    <location>
        <begin position="199"/>
        <end position="289"/>
    </location>
</feature>
<feature type="compositionally biased region" description="Basic and acidic residues" evidence="1">
    <location>
        <begin position="24"/>
        <end position="33"/>
    </location>
</feature>
<evidence type="ECO:0000259" key="2">
    <source>
        <dbReference type="Pfam" id="PF00498"/>
    </source>
</evidence>
<accession>A0A368JEQ6</accession>
<keyword evidence="4" id="KW-1185">Reference proteome</keyword>
<gene>
    <name evidence="3" type="ORF">DUE52_30430</name>
</gene>
<protein>
    <submittedName>
        <fullName evidence="3">FHA domain-containing protein</fullName>
    </submittedName>
</protein>
<proteinExistence type="predicted"/>
<dbReference type="SUPFAM" id="SSF49879">
    <property type="entry name" value="SMAD/FHA domain"/>
    <property type="match status" value="1"/>
</dbReference>
<dbReference type="RefSeq" id="WP_114409914.1">
    <property type="nucleotide sequence ID" value="NZ_QOWE01000036.1"/>
</dbReference>
<dbReference type="AlphaFoldDB" id="A0A368JEQ6"/>
<evidence type="ECO:0000313" key="4">
    <source>
        <dbReference type="Proteomes" id="UP000253383"/>
    </source>
</evidence>
<evidence type="ECO:0000256" key="1">
    <source>
        <dbReference type="SAM" id="MobiDB-lite"/>
    </source>
</evidence>
<dbReference type="Pfam" id="PF00498">
    <property type="entry name" value="FHA"/>
    <property type="match status" value="1"/>
</dbReference>
<dbReference type="EMBL" id="QOWE01000036">
    <property type="protein sequence ID" value="RCR65745.1"/>
    <property type="molecule type" value="Genomic_DNA"/>
</dbReference>
<dbReference type="Gene3D" id="2.60.200.20">
    <property type="match status" value="1"/>
</dbReference>
<dbReference type="InterPro" id="IPR008984">
    <property type="entry name" value="SMAD_FHA_dom_sf"/>
</dbReference>